<dbReference type="PROSITE" id="PS50928">
    <property type="entry name" value="ABC_TM1"/>
    <property type="match status" value="1"/>
</dbReference>
<evidence type="ECO:0000313" key="8">
    <source>
        <dbReference type="EMBL" id="TNM63960.1"/>
    </source>
</evidence>
<keyword evidence="3 6" id="KW-0812">Transmembrane</keyword>
<sequence>MKFWPLIPRLILLSLLIAFLVSPESFEFLFKPLVQANAPAIYNQGSLASLTLLHVRMVFFATCAATIVAVALAILVTRPFGAEFLPLARTVVNIGQTFPPVAVLALAVPAMGFGNGPTLVALFLYALLPVFENTMTALTTVPRAISDAAKGNGMTALQTFWQVELPLSLPMIVGGIKISTVIGFGTATIGSTVAAKTLGEVIIAGLNSNNLAFILQGALLVAALAILVFDLLSMLERSLMKWKAA</sequence>
<dbReference type="CDD" id="cd06261">
    <property type="entry name" value="TM_PBP2"/>
    <property type="match status" value="1"/>
</dbReference>
<evidence type="ECO:0000256" key="5">
    <source>
        <dbReference type="ARBA" id="ARBA00023136"/>
    </source>
</evidence>
<feature type="domain" description="ABC transmembrane type-1" evidence="7">
    <location>
        <begin position="51"/>
        <end position="232"/>
    </location>
</feature>
<dbReference type="InterPro" id="IPR051204">
    <property type="entry name" value="ABC_transp_perm/SBD"/>
</dbReference>
<dbReference type="InterPro" id="IPR000515">
    <property type="entry name" value="MetI-like"/>
</dbReference>
<evidence type="ECO:0000256" key="3">
    <source>
        <dbReference type="ARBA" id="ARBA00022692"/>
    </source>
</evidence>
<feature type="transmembrane region" description="Helical" evidence="6">
    <location>
        <begin position="213"/>
        <end position="235"/>
    </location>
</feature>
<dbReference type="AlphaFoldDB" id="A0A5C4XMV4"/>
<dbReference type="PANTHER" id="PTHR30177">
    <property type="entry name" value="GLYCINE BETAINE/L-PROLINE TRANSPORT SYSTEM PERMEASE PROTEIN PROW"/>
    <property type="match status" value="1"/>
</dbReference>
<dbReference type="Pfam" id="PF00528">
    <property type="entry name" value="BPD_transp_1"/>
    <property type="match status" value="1"/>
</dbReference>
<comment type="caution">
    <text evidence="8">The sequence shown here is derived from an EMBL/GenBank/DDBJ whole genome shotgun (WGS) entry which is preliminary data.</text>
</comment>
<organism evidence="8 9">
    <name type="scientific">Aliirhizobium smilacinae</name>
    <dbReference type="NCBI Taxonomy" id="1395944"/>
    <lineage>
        <taxon>Bacteria</taxon>
        <taxon>Pseudomonadati</taxon>
        <taxon>Pseudomonadota</taxon>
        <taxon>Alphaproteobacteria</taxon>
        <taxon>Hyphomicrobiales</taxon>
        <taxon>Rhizobiaceae</taxon>
        <taxon>Aliirhizobium</taxon>
    </lineage>
</organism>
<feature type="transmembrane region" description="Helical" evidence="6">
    <location>
        <begin position="101"/>
        <end position="128"/>
    </location>
</feature>
<dbReference type="Gene3D" id="1.10.3720.10">
    <property type="entry name" value="MetI-like"/>
    <property type="match status" value="1"/>
</dbReference>
<evidence type="ECO:0000259" key="7">
    <source>
        <dbReference type="PROSITE" id="PS50928"/>
    </source>
</evidence>
<dbReference type="PANTHER" id="PTHR30177:SF32">
    <property type="entry name" value="GLYCINE BETAINE UPTAKE SYSTEM PERMEASE PROTEIN YEHW"/>
    <property type="match status" value="1"/>
</dbReference>
<keyword evidence="2 6" id="KW-0813">Transport</keyword>
<evidence type="ECO:0000256" key="6">
    <source>
        <dbReference type="RuleBase" id="RU363032"/>
    </source>
</evidence>
<dbReference type="RefSeq" id="WP_139676863.1">
    <property type="nucleotide sequence ID" value="NZ_VDMN01000002.1"/>
</dbReference>
<evidence type="ECO:0000256" key="2">
    <source>
        <dbReference type="ARBA" id="ARBA00022448"/>
    </source>
</evidence>
<evidence type="ECO:0000313" key="9">
    <source>
        <dbReference type="Proteomes" id="UP000311605"/>
    </source>
</evidence>
<accession>A0A5C4XMV4</accession>
<protein>
    <submittedName>
        <fullName evidence="8">ABC transporter permease</fullName>
    </submittedName>
</protein>
<dbReference type="SUPFAM" id="SSF161098">
    <property type="entry name" value="MetI-like"/>
    <property type="match status" value="1"/>
</dbReference>
<dbReference type="GO" id="GO:0005886">
    <property type="term" value="C:plasma membrane"/>
    <property type="evidence" value="ECO:0007669"/>
    <property type="project" value="UniProtKB-SubCell"/>
</dbReference>
<dbReference type="EMBL" id="VDMN01000002">
    <property type="protein sequence ID" value="TNM63960.1"/>
    <property type="molecule type" value="Genomic_DNA"/>
</dbReference>
<keyword evidence="5 6" id="KW-0472">Membrane</keyword>
<keyword evidence="9" id="KW-1185">Reference proteome</keyword>
<dbReference type="GO" id="GO:0055085">
    <property type="term" value="P:transmembrane transport"/>
    <property type="evidence" value="ECO:0007669"/>
    <property type="project" value="InterPro"/>
</dbReference>
<dbReference type="OrthoDB" id="9801163at2"/>
<feature type="transmembrane region" description="Helical" evidence="6">
    <location>
        <begin position="57"/>
        <end position="80"/>
    </location>
</feature>
<dbReference type="InterPro" id="IPR035906">
    <property type="entry name" value="MetI-like_sf"/>
</dbReference>
<evidence type="ECO:0000256" key="1">
    <source>
        <dbReference type="ARBA" id="ARBA00004651"/>
    </source>
</evidence>
<evidence type="ECO:0000256" key="4">
    <source>
        <dbReference type="ARBA" id="ARBA00022989"/>
    </source>
</evidence>
<dbReference type="Proteomes" id="UP000311605">
    <property type="component" value="Unassembled WGS sequence"/>
</dbReference>
<name>A0A5C4XMV4_9HYPH</name>
<gene>
    <name evidence="8" type="ORF">FHP24_14360</name>
</gene>
<reference evidence="8 9" key="1">
    <citation type="submission" date="2019-06" db="EMBL/GenBank/DDBJ databases">
        <title>The draft genome of Rhizobium smilacinae PTYR-5.</title>
        <authorList>
            <person name="Liu L."/>
            <person name="Li L."/>
            <person name="Zhang X."/>
        </authorList>
    </citation>
    <scope>NUCLEOTIDE SEQUENCE [LARGE SCALE GENOMIC DNA]</scope>
    <source>
        <strain evidence="8 9">PTYR-5</strain>
    </source>
</reference>
<keyword evidence="4 6" id="KW-1133">Transmembrane helix</keyword>
<comment type="subcellular location">
    <subcellularLocation>
        <location evidence="1 6">Cell membrane</location>
        <topology evidence="1 6">Multi-pass membrane protein</topology>
    </subcellularLocation>
</comment>
<comment type="similarity">
    <text evidence="6">Belongs to the binding-protein-dependent transport system permease family.</text>
</comment>
<proteinExistence type="inferred from homology"/>